<evidence type="ECO:0000313" key="3">
    <source>
        <dbReference type="Proteomes" id="UP000535908"/>
    </source>
</evidence>
<evidence type="ECO:0000313" key="2">
    <source>
        <dbReference type="EMBL" id="MBC1936972.1"/>
    </source>
</evidence>
<dbReference type="Pfam" id="PF13021">
    <property type="entry name" value="DUF3885"/>
    <property type="match status" value="1"/>
</dbReference>
<organism evidence="2 3">
    <name type="scientific">Listeria grandensis</name>
    <dbReference type="NCBI Taxonomy" id="1494963"/>
    <lineage>
        <taxon>Bacteria</taxon>
        <taxon>Bacillati</taxon>
        <taxon>Bacillota</taxon>
        <taxon>Bacilli</taxon>
        <taxon>Bacillales</taxon>
        <taxon>Listeriaceae</taxon>
        <taxon>Listeria</taxon>
    </lineage>
</organism>
<dbReference type="RefSeq" id="WP_185526439.1">
    <property type="nucleotide sequence ID" value="NZ_JAARWN010000012.1"/>
</dbReference>
<evidence type="ECO:0000259" key="1">
    <source>
        <dbReference type="Pfam" id="PF13021"/>
    </source>
</evidence>
<dbReference type="Proteomes" id="UP000535908">
    <property type="component" value="Unassembled WGS sequence"/>
</dbReference>
<proteinExistence type="predicted"/>
<comment type="caution">
    <text evidence="2">The sequence shown here is derived from an EMBL/GenBank/DDBJ whole genome shotgun (WGS) entry which is preliminary data.</text>
</comment>
<gene>
    <name evidence="2" type="ORF">HCA69_11375</name>
</gene>
<accession>A0A7X0Y4Q9</accession>
<protein>
    <submittedName>
        <fullName evidence="2">DUF3885 domain-containing protein</fullName>
    </submittedName>
</protein>
<name>A0A7X0Y4Q9_9LIST</name>
<dbReference type="EMBL" id="JAARWN010000012">
    <property type="protein sequence ID" value="MBC1936972.1"/>
    <property type="molecule type" value="Genomic_DNA"/>
</dbReference>
<feature type="domain" description="DUF3885" evidence="1">
    <location>
        <begin position="44"/>
        <end position="230"/>
    </location>
</feature>
<dbReference type="InterPro" id="IPR024976">
    <property type="entry name" value="DUF3885"/>
</dbReference>
<sequence>MMTIILVALGMVSWFRILLFFDTIMGFLKKGEIKIDIIGEEYREFIYNSFQKRELEKPLFYHSSVAIRFELGESSMNTDELLYMNQVYKRSQVLFKEIFLPDDQLYVVWYSECTPGRKWEPTGVLKKYLKVKSLKNRLSAEKVLRDGVYFFKFVLRCSVKDIRITVMLVAIANQDMNIAPKLEYECYFLNIEKKIIYHMYDDRGLDIVANSAEILKPIYHKYNDWALSYDRNEIEDKLGL</sequence>
<dbReference type="AlphaFoldDB" id="A0A7X0Y4Q9"/>
<reference evidence="2 3" key="1">
    <citation type="submission" date="2020-03" db="EMBL/GenBank/DDBJ databases">
        <title>Soil Listeria distribution.</title>
        <authorList>
            <person name="Liao J."/>
            <person name="Wiedmann M."/>
        </authorList>
    </citation>
    <scope>NUCLEOTIDE SEQUENCE [LARGE SCALE GENOMIC DNA]</scope>
    <source>
        <strain evidence="2 3">FSL L7-0741</strain>
    </source>
</reference>